<dbReference type="OMA" id="PERTTHS"/>
<evidence type="ECO:0000259" key="2">
    <source>
        <dbReference type="Pfam" id="PF23324"/>
    </source>
</evidence>
<gene>
    <name evidence="3" type="ORF">LR48_Vigan04g245100</name>
</gene>
<reference evidence="4" key="1">
    <citation type="journal article" date="2015" name="Proc. Natl. Acad. Sci. U.S.A.">
        <title>Genome sequencing of adzuki bean (Vigna angularis) provides insight into high starch and low fat accumulation and domestication.</title>
        <authorList>
            <person name="Yang K."/>
            <person name="Tian Z."/>
            <person name="Chen C."/>
            <person name="Luo L."/>
            <person name="Zhao B."/>
            <person name="Wang Z."/>
            <person name="Yu L."/>
            <person name="Li Y."/>
            <person name="Sun Y."/>
            <person name="Li W."/>
            <person name="Chen Y."/>
            <person name="Li Y."/>
            <person name="Zhang Y."/>
            <person name="Ai D."/>
            <person name="Zhao J."/>
            <person name="Shang C."/>
            <person name="Ma Y."/>
            <person name="Wu B."/>
            <person name="Wang M."/>
            <person name="Gao L."/>
            <person name="Sun D."/>
            <person name="Zhang P."/>
            <person name="Guo F."/>
            <person name="Wang W."/>
            <person name="Li Y."/>
            <person name="Wang J."/>
            <person name="Varshney R.K."/>
            <person name="Wang J."/>
            <person name="Ling H.Q."/>
            <person name="Wan P."/>
        </authorList>
    </citation>
    <scope>NUCLEOTIDE SEQUENCE</scope>
    <source>
        <strain evidence="4">cv. Jingnong 6</strain>
    </source>
</reference>
<dbReference type="AlphaFoldDB" id="A0A0L9UHK8"/>
<proteinExistence type="predicted"/>
<evidence type="ECO:0000313" key="3">
    <source>
        <dbReference type="EMBL" id="KOM42253.1"/>
    </source>
</evidence>
<dbReference type="Proteomes" id="UP000053144">
    <property type="component" value="Chromosome 4"/>
</dbReference>
<evidence type="ECO:0000313" key="4">
    <source>
        <dbReference type="Proteomes" id="UP000053144"/>
    </source>
</evidence>
<feature type="region of interest" description="Disordered" evidence="1">
    <location>
        <begin position="157"/>
        <end position="203"/>
    </location>
</feature>
<dbReference type="PANTHER" id="PTHR34272">
    <property type="entry name" value="EXPRESSED PROTEIN"/>
    <property type="match status" value="1"/>
</dbReference>
<sequence length="365" mass="41072">MERKNSMELEGEVDLTLSLRCGGSEETTSSFFFLGSEKPTIPFLFLGSEETTPFLFLEDSFQSNLPSMQTDFPNLDLSLNLNPNPNSSLASFSNDSNTYLSLASCNHKANPPNAPAKATENVSSVNYFQTKLPLLQTFCSDPNFNFNPSLESLSGNNKTNLSSASCNDNTNPPNAPAEAAKNVSTVRRSLGKSRRISRAQRSKGRSEIVPALFPWAKNQRASVHSKEYLLENNINTIKGKVHCKRCEHEFELSLNLEEKLNDLCQFISKGKHRWHNRAPHVWTSPVFPKCPICGRESSSRPILAKNKKEINWLFLLLSQMLGCCTLNHLKYFCKHNEVHRTAAKDRLLYDTYKSLVNQLVPGFFV</sequence>
<dbReference type="Gramene" id="KOM42253">
    <property type="protein sequence ID" value="KOM42253"/>
    <property type="gene ID" value="LR48_Vigan04g245100"/>
</dbReference>
<accession>A0A0L9UHK8</accession>
<dbReference type="OrthoDB" id="1900495at2759"/>
<feature type="domain" description="DUF7086" evidence="2">
    <location>
        <begin position="227"/>
        <end position="359"/>
    </location>
</feature>
<dbReference type="Pfam" id="PF23324">
    <property type="entry name" value="DUF7086"/>
    <property type="match status" value="1"/>
</dbReference>
<organism evidence="3 4">
    <name type="scientific">Phaseolus angularis</name>
    <name type="common">Azuki bean</name>
    <name type="synonym">Vigna angularis</name>
    <dbReference type="NCBI Taxonomy" id="3914"/>
    <lineage>
        <taxon>Eukaryota</taxon>
        <taxon>Viridiplantae</taxon>
        <taxon>Streptophyta</taxon>
        <taxon>Embryophyta</taxon>
        <taxon>Tracheophyta</taxon>
        <taxon>Spermatophyta</taxon>
        <taxon>Magnoliopsida</taxon>
        <taxon>eudicotyledons</taxon>
        <taxon>Gunneridae</taxon>
        <taxon>Pentapetalae</taxon>
        <taxon>rosids</taxon>
        <taxon>fabids</taxon>
        <taxon>Fabales</taxon>
        <taxon>Fabaceae</taxon>
        <taxon>Papilionoideae</taxon>
        <taxon>50 kb inversion clade</taxon>
        <taxon>NPAAA clade</taxon>
        <taxon>indigoferoid/millettioid clade</taxon>
        <taxon>Phaseoleae</taxon>
        <taxon>Vigna</taxon>
    </lineage>
</organism>
<feature type="compositionally biased region" description="Basic residues" evidence="1">
    <location>
        <begin position="189"/>
        <end position="203"/>
    </location>
</feature>
<dbReference type="KEGG" id="var:108330529"/>
<evidence type="ECO:0000256" key="1">
    <source>
        <dbReference type="SAM" id="MobiDB-lite"/>
    </source>
</evidence>
<name>A0A0L9UHK8_PHAAN</name>
<dbReference type="STRING" id="3914.A0A0L9UHK8"/>
<feature type="compositionally biased region" description="Low complexity" evidence="1">
    <location>
        <begin position="167"/>
        <end position="182"/>
    </location>
</feature>
<feature type="compositionally biased region" description="Polar residues" evidence="1">
    <location>
        <begin position="157"/>
        <end position="166"/>
    </location>
</feature>
<protein>
    <recommendedName>
        <fullName evidence="2">DUF7086 domain-containing protein</fullName>
    </recommendedName>
</protein>
<dbReference type="InterPro" id="IPR055513">
    <property type="entry name" value="DUF7086"/>
</dbReference>
<dbReference type="PANTHER" id="PTHR34272:SF1">
    <property type="entry name" value="EXPRESSED PROTEIN"/>
    <property type="match status" value="1"/>
</dbReference>
<dbReference type="EMBL" id="CM003374">
    <property type="protein sequence ID" value="KOM42253.1"/>
    <property type="molecule type" value="Genomic_DNA"/>
</dbReference>